<proteinExistence type="predicted"/>
<keyword evidence="1" id="KW-0812">Transmembrane</keyword>
<dbReference type="Proteomes" id="UP000596742">
    <property type="component" value="Unassembled WGS sequence"/>
</dbReference>
<dbReference type="AlphaFoldDB" id="A0A8B6BV88"/>
<dbReference type="EMBL" id="UYJE01000714">
    <property type="protein sequence ID" value="VDH95623.1"/>
    <property type="molecule type" value="Genomic_DNA"/>
</dbReference>
<keyword evidence="3" id="KW-1185">Reference proteome</keyword>
<evidence type="ECO:0000256" key="1">
    <source>
        <dbReference type="SAM" id="Phobius"/>
    </source>
</evidence>
<gene>
    <name evidence="2" type="ORF">MGAL_10B030633</name>
</gene>
<evidence type="ECO:0000313" key="3">
    <source>
        <dbReference type="Proteomes" id="UP000596742"/>
    </source>
</evidence>
<reference evidence="2" key="1">
    <citation type="submission" date="2018-11" db="EMBL/GenBank/DDBJ databases">
        <authorList>
            <person name="Alioto T."/>
            <person name="Alioto T."/>
        </authorList>
    </citation>
    <scope>NUCLEOTIDE SEQUENCE</scope>
</reference>
<feature type="non-terminal residue" evidence="2">
    <location>
        <position position="1"/>
    </location>
</feature>
<keyword evidence="1" id="KW-1133">Transmembrane helix</keyword>
<keyword evidence="1" id="KW-0472">Membrane</keyword>
<comment type="caution">
    <text evidence="2">The sequence shown here is derived from an EMBL/GenBank/DDBJ whole genome shotgun (WGS) entry which is preliminary data.</text>
</comment>
<name>A0A8B6BV88_MYTGA</name>
<sequence length="144" mass="15491">MKSLHYSITLIASISMTIGSNVLNNVIFEMRNVESQTCSVESFDESNLVCNVPVENGIIRNNGTCDLSRSNEIIKTMYCYYGYLYMSNIKHQGRIKRASAEEMVAMTSAGAGIGAAFGPVGGVIGGAIGFVACLIFCSNEPEVI</sequence>
<evidence type="ECO:0000313" key="2">
    <source>
        <dbReference type="EMBL" id="VDH95623.1"/>
    </source>
</evidence>
<organism evidence="2 3">
    <name type="scientific">Mytilus galloprovincialis</name>
    <name type="common">Mediterranean mussel</name>
    <dbReference type="NCBI Taxonomy" id="29158"/>
    <lineage>
        <taxon>Eukaryota</taxon>
        <taxon>Metazoa</taxon>
        <taxon>Spiralia</taxon>
        <taxon>Lophotrochozoa</taxon>
        <taxon>Mollusca</taxon>
        <taxon>Bivalvia</taxon>
        <taxon>Autobranchia</taxon>
        <taxon>Pteriomorphia</taxon>
        <taxon>Mytilida</taxon>
        <taxon>Mytiloidea</taxon>
        <taxon>Mytilidae</taxon>
        <taxon>Mytilinae</taxon>
        <taxon>Mytilus</taxon>
    </lineage>
</organism>
<accession>A0A8B6BV88</accession>
<feature type="transmembrane region" description="Helical" evidence="1">
    <location>
        <begin position="6"/>
        <end position="27"/>
    </location>
</feature>
<protein>
    <submittedName>
        <fullName evidence="2">Uncharacterized protein</fullName>
    </submittedName>
</protein>